<accession>A0A0L7L3Q4</accession>
<dbReference type="AlphaFoldDB" id="A0A0L7L3Q4"/>
<comment type="caution">
    <text evidence="1">The sequence shown here is derived from an EMBL/GenBank/DDBJ whole genome shotgun (WGS) entry which is preliminary data.</text>
</comment>
<evidence type="ECO:0000313" key="1">
    <source>
        <dbReference type="EMBL" id="KOB69924.1"/>
    </source>
</evidence>
<dbReference type="EMBL" id="JTDY01003225">
    <property type="protein sequence ID" value="KOB69924.1"/>
    <property type="molecule type" value="Genomic_DNA"/>
</dbReference>
<dbReference type="Proteomes" id="UP000037510">
    <property type="component" value="Unassembled WGS sequence"/>
</dbReference>
<name>A0A0L7L3Q4_OPEBR</name>
<evidence type="ECO:0000313" key="2">
    <source>
        <dbReference type="Proteomes" id="UP000037510"/>
    </source>
</evidence>
<sequence length="68" mass="7457">MVKSKSFNFTFGRKSVKGAKSNNDEPPEITYCVVGGEGGLALQAVVAVLFTESFLRICNRAIFQEKLN</sequence>
<gene>
    <name evidence="1" type="ORF">OBRU01_16103</name>
</gene>
<keyword evidence="2" id="KW-1185">Reference proteome</keyword>
<reference evidence="1 2" key="1">
    <citation type="journal article" date="2015" name="Genome Biol. Evol.">
        <title>The genome of winter moth (Operophtera brumata) provides a genomic perspective on sexual dimorphism and phenology.</title>
        <authorList>
            <person name="Derks M.F."/>
            <person name="Smit S."/>
            <person name="Salis L."/>
            <person name="Schijlen E."/>
            <person name="Bossers A."/>
            <person name="Mateman C."/>
            <person name="Pijl A.S."/>
            <person name="de Ridder D."/>
            <person name="Groenen M.A."/>
            <person name="Visser M.E."/>
            <person name="Megens H.J."/>
        </authorList>
    </citation>
    <scope>NUCLEOTIDE SEQUENCE [LARGE SCALE GENOMIC DNA]</scope>
    <source>
        <strain evidence="1">WM2013NL</strain>
        <tissue evidence="1">Head and thorax</tissue>
    </source>
</reference>
<organism evidence="1 2">
    <name type="scientific">Operophtera brumata</name>
    <name type="common">Winter moth</name>
    <name type="synonym">Phalaena brumata</name>
    <dbReference type="NCBI Taxonomy" id="104452"/>
    <lineage>
        <taxon>Eukaryota</taxon>
        <taxon>Metazoa</taxon>
        <taxon>Ecdysozoa</taxon>
        <taxon>Arthropoda</taxon>
        <taxon>Hexapoda</taxon>
        <taxon>Insecta</taxon>
        <taxon>Pterygota</taxon>
        <taxon>Neoptera</taxon>
        <taxon>Endopterygota</taxon>
        <taxon>Lepidoptera</taxon>
        <taxon>Glossata</taxon>
        <taxon>Ditrysia</taxon>
        <taxon>Geometroidea</taxon>
        <taxon>Geometridae</taxon>
        <taxon>Larentiinae</taxon>
        <taxon>Operophtera</taxon>
    </lineage>
</organism>
<proteinExistence type="predicted"/>
<protein>
    <submittedName>
        <fullName evidence="1">Disheveled-associated activator of morphogenesis 1</fullName>
    </submittedName>
</protein>